<name>A0A2P1MXP6_9CAUD</name>
<dbReference type="EMBL" id="MH078572">
    <property type="protein sequence ID" value="AVP40350.1"/>
    <property type="molecule type" value="Genomic_DNA"/>
</dbReference>
<dbReference type="RefSeq" id="YP_009799610.1">
    <property type="nucleotide sequence ID" value="NC_047945.1"/>
</dbReference>
<keyword evidence="2" id="KW-1185">Reference proteome</keyword>
<sequence>MNITAEVLRSVLDKMIERDIELESVRVEFRQLFINEKVWIDISNAQHDLLYTGLIDGEPHYLNGNDDLGKVVDLLELEK</sequence>
<reference evidence="1 2" key="1">
    <citation type="submission" date="2018-03" db="EMBL/GenBank/DDBJ databases">
        <title>Isolation, the biological characteristics and genomics of two new strains of lysate Staphylococcus aureus phage.</title>
        <authorList>
            <person name="Jin X."/>
            <person name="Zhang C."/>
        </authorList>
    </citation>
    <scope>NUCLEOTIDE SEQUENCE [LARGE SCALE GENOMIC DNA]</scope>
</reference>
<dbReference type="KEGG" id="vg:54990099"/>
<evidence type="ECO:0000313" key="1">
    <source>
        <dbReference type="EMBL" id="AVP40350.1"/>
    </source>
</evidence>
<accession>A0A2P1MXP6</accession>
<protein>
    <submittedName>
        <fullName evidence="1">Uncharacterized protein</fullName>
    </submittedName>
</protein>
<proteinExistence type="predicted"/>
<evidence type="ECO:0000313" key="2">
    <source>
        <dbReference type="Proteomes" id="UP000241797"/>
    </source>
</evidence>
<dbReference type="Proteomes" id="UP000241797">
    <property type="component" value="Segment"/>
</dbReference>
<dbReference type="GeneID" id="54990099"/>
<organism evidence="1 2">
    <name type="scientific">Staphylococcus phage phiSA_BS1</name>
    <dbReference type="NCBI Taxonomy" id="2126734"/>
    <lineage>
        <taxon>Viruses</taxon>
        <taxon>Duplodnaviria</taxon>
        <taxon>Heunggongvirae</taxon>
        <taxon>Uroviricota</taxon>
        <taxon>Caudoviricetes</taxon>
        <taxon>Herelleviridae</taxon>
        <taxon>Twortvirinae</taxon>
        <taxon>Baoshanvirus</taxon>
        <taxon>Baoshanvirus BS1</taxon>
    </lineage>
</organism>